<dbReference type="AlphaFoldDB" id="A0AAN7UI66"/>
<dbReference type="Proteomes" id="UP001305414">
    <property type="component" value="Unassembled WGS sequence"/>
</dbReference>
<keyword evidence="3" id="KW-1185">Reference proteome</keyword>
<proteinExistence type="predicted"/>
<comment type="caution">
    <text evidence="2">The sequence shown here is derived from an EMBL/GenBank/DDBJ whole genome shotgun (WGS) entry which is preliminary data.</text>
</comment>
<accession>A0AAN7UI66</accession>
<evidence type="ECO:0000256" key="1">
    <source>
        <dbReference type="SAM" id="MobiDB-lite"/>
    </source>
</evidence>
<dbReference type="Gene3D" id="3.30.70.100">
    <property type="match status" value="1"/>
</dbReference>
<dbReference type="EMBL" id="JAWHQM010000003">
    <property type="protein sequence ID" value="KAK5626309.1"/>
    <property type="molecule type" value="Genomic_DNA"/>
</dbReference>
<protein>
    <submittedName>
        <fullName evidence="2">Uncharacterized protein</fullName>
    </submittedName>
</protein>
<organism evidence="2 3">
    <name type="scientific">Xylaria bambusicola</name>
    <dbReference type="NCBI Taxonomy" id="326684"/>
    <lineage>
        <taxon>Eukaryota</taxon>
        <taxon>Fungi</taxon>
        <taxon>Dikarya</taxon>
        <taxon>Ascomycota</taxon>
        <taxon>Pezizomycotina</taxon>
        <taxon>Sordariomycetes</taxon>
        <taxon>Xylariomycetidae</taxon>
        <taxon>Xylariales</taxon>
        <taxon>Xylariaceae</taxon>
        <taxon>Xylaria</taxon>
    </lineage>
</organism>
<feature type="region of interest" description="Disordered" evidence="1">
    <location>
        <begin position="40"/>
        <end position="68"/>
    </location>
</feature>
<name>A0AAN7UI66_9PEZI</name>
<evidence type="ECO:0000313" key="2">
    <source>
        <dbReference type="EMBL" id="KAK5626309.1"/>
    </source>
</evidence>
<gene>
    <name evidence="2" type="ORF">RRF57_002024</name>
</gene>
<evidence type="ECO:0000313" key="3">
    <source>
        <dbReference type="Proteomes" id="UP001305414"/>
    </source>
</evidence>
<reference evidence="2 3" key="1">
    <citation type="submission" date="2023-10" db="EMBL/GenBank/DDBJ databases">
        <title>Draft genome sequence of Xylaria bambusicola isolate GMP-LS, the root and basal stem rot pathogen of sugarcane in Indonesia.</title>
        <authorList>
            <person name="Selvaraj P."/>
            <person name="Muralishankar V."/>
            <person name="Muruganantham S."/>
            <person name="Sp S."/>
            <person name="Haryani S."/>
            <person name="Lau K.J.X."/>
            <person name="Naqvi N.I."/>
        </authorList>
    </citation>
    <scope>NUCLEOTIDE SEQUENCE [LARGE SCALE GENOMIC DNA]</scope>
    <source>
        <strain evidence="2">GMP-LS</strain>
    </source>
</reference>
<sequence>MPLVQKLWAPYGLKSWKVAQYDNEGAPYIVQAWLEWESKDHSDRGVASDDGNLSSPTCRSSVTKPPSS</sequence>
<feature type="compositionally biased region" description="Polar residues" evidence="1">
    <location>
        <begin position="51"/>
        <end position="68"/>
    </location>
</feature>